<keyword evidence="1" id="KW-0805">Transcription regulation</keyword>
<dbReference type="SUPFAM" id="SSF46689">
    <property type="entry name" value="Homeodomain-like"/>
    <property type="match status" value="1"/>
</dbReference>
<dbReference type="Gene3D" id="1.10.357.10">
    <property type="entry name" value="Tetracycline Repressor, domain 2"/>
    <property type="match status" value="1"/>
</dbReference>
<accession>A0A927E5S0</accession>
<name>A0A927E5S0_9HYPH</name>
<protein>
    <submittedName>
        <fullName evidence="7">TetR/AcrR family transcriptional regulator</fullName>
    </submittedName>
</protein>
<reference evidence="7" key="1">
    <citation type="submission" date="2020-09" db="EMBL/GenBank/DDBJ databases">
        <title>Bosea spartocytisi sp. nov. a root nodule endophyte of Spartocytisus supranubius in the high mountain ecosystem fo the Teide National Park (Canary Islands, Spain).</title>
        <authorList>
            <person name="Pulido-Suarez L."/>
            <person name="Peix A."/>
            <person name="Igual J.M."/>
            <person name="Socas-Perez N."/>
            <person name="Velazquez E."/>
            <person name="Flores-Felix J.D."/>
            <person name="Leon-Barrios M."/>
        </authorList>
    </citation>
    <scope>NUCLEOTIDE SEQUENCE</scope>
    <source>
        <strain evidence="7">SSUT16</strain>
    </source>
</reference>
<dbReference type="FunFam" id="1.10.10.60:FF:000141">
    <property type="entry name" value="TetR family transcriptional regulator"/>
    <property type="match status" value="1"/>
</dbReference>
<evidence type="ECO:0000256" key="5">
    <source>
        <dbReference type="SAM" id="MobiDB-lite"/>
    </source>
</evidence>
<keyword evidence="2 4" id="KW-0238">DNA-binding</keyword>
<dbReference type="Gene3D" id="1.10.10.60">
    <property type="entry name" value="Homeodomain-like"/>
    <property type="match status" value="1"/>
</dbReference>
<evidence type="ECO:0000256" key="2">
    <source>
        <dbReference type="ARBA" id="ARBA00023125"/>
    </source>
</evidence>
<gene>
    <name evidence="7" type="ORF">IED13_00335</name>
</gene>
<dbReference type="PROSITE" id="PS01081">
    <property type="entry name" value="HTH_TETR_1"/>
    <property type="match status" value="1"/>
</dbReference>
<dbReference type="PANTHER" id="PTHR30055:SF146">
    <property type="entry name" value="HTH-TYPE TRANSCRIPTIONAL DUAL REGULATOR CECR"/>
    <property type="match status" value="1"/>
</dbReference>
<dbReference type="Proteomes" id="UP000619295">
    <property type="component" value="Unassembled WGS sequence"/>
</dbReference>
<evidence type="ECO:0000256" key="4">
    <source>
        <dbReference type="PROSITE-ProRule" id="PRU00335"/>
    </source>
</evidence>
<dbReference type="GO" id="GO:0003700">
    <property type="term" value="F:DNA-binding transcription factor activity"/>
    <property type="evidence" value="ECO:0007669"/>
    <property type="project" value="TreeGrafter"/>
</dbReference>
<evidence type="ECO:0000256" key="1">
    <source>
        <dbReference type="ARBA" id="ARBA00023015"/>
    </source>
</evidence>
<dbReference type="GO" id="GO:0000976">
    <property type="term" value="F:transcription cis-regulatory region binding"/>
    <property type="evidence" value="ECO:0007669"/>
    <property type="project" value="TreeGrafter"/>
</dbReference>
<comment type="caution">
    <text evidence="7">The sequence shown here is derived from an EMBL/GenBank/DDBJ whole genome shotgun (WGS) entry which is preliminary data.</text>
</comment>
<dbReference type="InterPro" id="IPR023772">
    <property type="entry name" value="DNA-bd_HTH_TetR-type_CS"/>
</dbReference>
<sequence length="223" mass="24249">MTTRAPPRGGGTRDPRSAGLAPTQRDRKVGSILAAARALFLDHGFDTVSMDMVARQAPVSKATLYAHFASKEELFTAVVVDEAERMTDEIGRIVTDRSDIAAVLKRVAEKFVDIFLSEQAMFLQRAVIGVVPRFPSIGAAIFESGPKALTEHLAAFLGEAHRASKLHVPNPTLAAKQFLSLVRGDLDITRLLLPAAVPSRAELETQIKAGIDLFLHFYAPFET</sequence>
<dbReference type="InterPro" id="IPR009057">
    <property type="entry name" value="Homeodomain-like_sf"/>
</dbReference>
<proteinExistence type="predicted"/>
<dbReference type="PANTHER" id="PTHR30055">
    <property type="entry name" value="HTH-TYPE TRANSCRIPTIONAL REGULATOR RUTR"/>
    <property type="match status" value="1"/>
</dbReference>
<dbReference type="PROSITE" id="PS50977">
    <property type="entry name" value="HTH_TETR_2"/>
    <property type="match status" value="1"/>
</dbReference>
<feature type="region of interest" description="Disordered" evidence="5">
    <location>
        <begin position="1"/>
        <end position="25"/>
    </location>
</feature>
<organism evidence="7 8">
    <name type="scientific">Bosea spartocytisi</name>
    <dbReference type="NCBI Taxonomy" id="2773451"/>
    <lineage>
        <taxon>Bacteria</taxon>
        <taxon>Pseudomonadati</taxon>
        <taxon>Pseudomonadota</taxon>
        <taxon>Alphaproteobacteria</taxon>
        <taxon>Hyphomicrobiales</taxon>
        <taxon>Boseaceae</taxon>
        <taxon>Bosea</taxon>
    </lineage>
</organism>
<evidence type="ECO:0000256" key="3">
    <source>
        <dbReference type="ARBA" id="ARBA00023163"/>
    </source>
</evidence>
<dbReference type="AlphaFoldDB" id="A0A927E5S0"/>
<dbReference type="RefSeq" id="WP_191122986.1">
    <property type="nucleotide sequence ID" value="NZ_JACXWY010000001.1"/>
</dbReference>
<evidence type="ECO:0000259" key="6">
    <source>
        <dbReference type="PROSITE" id="PS50977"/>
    </source>
</evidence>
<evidence type="ECO:0000313" key="7">
    <source>
        <dbReference type="EMBL" id="MBD3844125.1"/>
    </source>
</evidence>
<dbReference type="PRINTS" id="PR00455">
    <property type="entry name" value="HTHTETR"/>
</dbReference>
<dbReference type="Pfam" id="PF14246">
    <property type="entry name" value="TetR_C_7"/>
    <property type="match status" value="1"/>
</dbReference>
<dbReference type="InterPro" id="IPR050109">
    <property type="entry name" value="HTH-type_TetR-like_transc_reg"/>
</dbReference>
<dbReference type="InterPro" id="IPR001647">
    <property type="entry name" value="HTH_TetR"/>
</dbReference>
<dbReference type="InterPro" id="IPR039536">
    <property type="entry name" value="TetR_C_Proteobacteria"/>
</dbReference>
<keyword evidence="3" id="KW-0804">Transcription</keyword>
<feature type="DNA-binding region" description="H-T-H motif" evidence="4">
    <location>
        <begin position="49"/>
        <end position="68"/>
    </location>
</feature>
<keyword evidence="8" id="KW-1185">Reference proteome</keyword>
<dbReference type="EMBL" id="JACXWY010000001">
    <property type="protein sequence ID" value="MBD3844125.1"/>
    <property type="molecule type" value="Genomic_DNA"/>
</dbReference>
<feature type="domain" description="HTH tetR-type" evidence="6">
    <location>
        <begin position="26"/>
        <end position="86"/>
    </location>
</feature>
<evidence type="ECO:0000313" key="8">
    <source>
        <dbReference type="Proteomes" id="UP000619295"/>
    </source>
</evidence>
<dbReference type="Pfam" id="PF00440">
    <property type="entry name" value="TetR_N"/>
    <property type="match status" value="1"/>
</dbReference>